<feature type="region of interest" description="Disordered" evidence="1">
    <location>
        <begin position="42"/>
        <end position="150"/>
    </location>
</feature>
<dbReference type="Proteomes" id="UP000245207">
    <property type="component" value="Unassembled WGS sequence"/>
</dbReference>
<evidence type="ECO:0000313" key="3">
    <source>
        <dbReference type="Proteomes" id="UP000245207"/>
    </source>
</evidence>
<evidence type="ECO:0000313" key="2">
    <source>
        <dbReference type="EMBL" id="PWA71948.1"/>
    </source>
</evidence>
<reference evidence="2 3" key="1">
    <citation type="journal article" date="2018" name="Mol. Plant">
        <title>The genome of Artemisia annua provides insight into the evolution of Asteraceae family and artemisinin biosynthesis.</title>
        <authorList>
            <person name="Shen Q."/>
            <person name="Zhang L."/>
            <person name="Liao Z."/>
            <person name="Wang S."/>
            <person name="Yan T."/>
            <person name="Shi P."/>
            <person name="Liu M."/>
            <person name="Fu X."/>
            <person name="Pan Q."/>
            <person name="Wang Y."/>
            <person name="Lv Z."/>
            <person name="Lu X."/>
            <person name="Zhang F."/>
            <person name="Jiang W."/>
            <person name="Ma Y."/>
            <person name="Chen M."/>
            <person name="Hao X."/>
            <person name="Li L."/>
            <person name="Tang Y."/>
            <person name="Lv G."/>
            <person name="Zhou Y."/>
            <person name="Sun X."/>
            <person name="Brodelius P.E."/>
            <person name="Rose J.K.C."/>
            <person name="Tang K."/>
        </authorList>
    </citation>
    <scope>NUCLEOTIDE SEQUENCE [LARGE SCALE GENOMIC DNA]</scope>
    <source>
        <strain evidence="3">cv. Huhao1</strain>
        <tissue evidence="2">Leaf</tissue>
    </source>
</reference>
<keyword evidence="3" id="KW-1185">Reference proteome</keyword>
<dbReference type="STRING" id="35608.A0A2U1NEP0"/>
<organism evidence="2 3">
    <name type="scientific">Artemisia annua</name>
    <name type="common">Sweet wormwood</name>
    <dbReference type="NCBI Taxonomy" id="35608"/>
    <lineage>
        <taxon>Eukaryota</taxon>
        <taxon>Viridiplantae</taxon>
        <taxon>Streptophyta</taxon>
        <taxon>Embryophyta</taxon>
        <taxon>Tracheophyta</taxon>
        <taxon>Spermatophyta</taxon>
        <taxon>Magnoliopsida</taxon>
        <taxon>eudicotyledons</taxon>
        <taxon>Gunneridae</taxon>
        <taxon>Pentapetalae</taxon>
        <taxon>asterids</taxon>
        <taxon>campanulids</taxon>
        <taxon>Asterales</taxon>
        <taxon>Asteraceae</taxon>
        <taxon>Asteroideae</taxon>
        <taxon>Anthemideae</taxon>
        <taxon>Artemisiinae</taxon>
        <taxon>Artemisia</taxon>
    </lineage>
</organism>
<accession>A0A2U1NEP0</accession>
<sequence length="245" mass="26897">MYNSLAKYLLEYVRYPTNYLLEKLKQIQASIAQTSRRQLEALGKKRASAKATANAFLRRSQGPPRNLRGRSRKSAEPQVSDDEVDSDDNDNGGSSSSSDDEPSTEVPPKRYKRWSGGQSSVPSSTANGRCDDEQKGTRKSVGASVGLGGGPEIPSWGGAGFRSHTRSKGAKNNQFYRLINHLQKSPLNYDKPSTNLFVATQLISIRIKSVHYAFQPNLLIFSGSSPTTNVIAKYTDSSFDLNTLT</sequence>
<feature type="compositionally biased region" description="Acidic residues" evidence="1">
    <location>
        <begin position="79"/>
        <end position="90"/>
    </location>
</feature>
<dbReference type="AlphaFoldDB" id="A0A2U1NEP0"/>
<dbReference type="EMBL" id="PKPP01002992">
    <property type="protein sequence ID" value="PWA71948.1"/>
    <property type="molecule type" value="Genomic_DNA"/>
</dbReference>
<name>A0A2U1NEP0_ARTAN</name>
<dbReference type="PANTHER" id="PTHR46537">
    <property type="entry name" value="OS11G0578200 PROTEIN"/>
    <property type="match status" value="1"/>
</dbReference>
<protein>
    <submittedName>
        <fullName evidence="2">RING 1B</fullName>
    </submittedName>
</protein>
<dbReference type="InterPro" id="IPR044592">
    <property type="entry name" value="RING1A/B"/>
</dbReference>
<feature type="compositionally biased region" description="Polar residues" evidence="1">
    <location>
        <begin position="116"/>
        <end position="127"/>
    </location>
</feature>
<proteinExistence type="predicted"/>
<evidence type="ECO:0000256" key="1">
    <source>
        <dbReference type="SAM" id="MobiDB-lite"/>
    </source>
</evidence>
<dbReference type="PANTHER" id="PTHR46537:SF6">
    <property type="entry name" value="RING 1A-RELATED"/>
    <property type="match status" value="1"/>
</dbReference>
<gene>
    <name evidence="2" type="ORF">CTI12_AA273000</name>
</gene>
<comment type="caution">
    <text evidence="2">The sequence shown here is derived from an EMBL/GenBank/DDBJ whole genome shotgun (WGS) entry which is preliminary data.</text>
</comment>